<protein>
    <recommendedName>
        <fullName evidence="3">Lipoprotein</fullName>
    </recommendedName>
</protein>
<keyword evidence="2" id="KW-1185">Reference proteome</keyword>
<evidence type="ECO:0000313" key="1">
    <source>
        <dbReference type="EMBL" id="MBA9075017.1"/>
    </source>
</evidence>
<evidence type="ECO:0008006" key="3">
    <source>
        <dbReference type="Google" id="ProtNLM"/>
    </source>
</evidence>
<comment type="caution">
    <text evidence="1">The sequence shown here is derived from an EMBL/GenBank/DDBJ whole genome shotgun (WGS) entry which is preliminary data.</text>
</comment>
<sequence>MKTLLKLAVFSLVVTGCASRLKVTVKVADREQILAMAEASLKTEVLPSIIALENFKNSWNEQALLDEIFASVEKKLEAKLRPAIKDDYKKQFQERFGSKIILINGYIDEAKKQYDAGKANDAFMVINKANLEIMSIQGVLKDYKADLAKATNVGGTIEYGTQKAMVQKSINDIGPGPAEKSLAVAAKAAVAGSDRTRFPILGDPLTSYITQMKNGKELIWKNTFNKTVSWNLFGNSDVAVILRSNPPEKEMKTGDYNNNFIVKGVRMDAADATNALITGLTQTMNFIANTQGISVPMPQPTNTTDPVPVQNPLVTGFFADTMTYTTKKKRLEDCKKMLIEKIKMENIGAIEDEDEFNKAVLRIEAYWTSLKAELNK</sequence>
<dbReference type="PROSITE" id="PS51257">
    <property type="entry name" value="PROKAR_LIPOPROTEIN"/>
    <property type="match status" value="1"/>
</dbReference>
<dbReference type="RefSeq" id="WP_182494414.1">
    <property type="nucleotide sequence ID" value="NZ_JACJIS010000004.1"/>
</dbReference>
<reference evidence="1 2" key="1">
    <citation type="submission" date="2020-08" db="EMBL/GenBank/DDBJ databases">
        <title>Genomic Encyclopedia of Type Strains, Phase IV (KMG-IV): sequencing the most valuable type-strain genomes for metagenomic binning, comparative biology and taxonomic classification.</title>
        <authorList>
            <person name="Goeker M."/>
        </authorList>
    </citation>
    <scope>NUCLEOTIDE SEQUENCE [LARGE SCALE GENOMIC DNA]</scope>
    <source>
        <strain evidence="1 2">DSM 100397</strain>
    </source>
</reference>
<gene>
    <name evidence="1" type="ORF">GGR22_003194</name>
</gene>
<name>A0ABR6DTL2_9FLAO</name>
<proteinExistence type="predicted"/>
<dbReference type="Proteomes" id="UP000555003">
    <property type="component" value="Unassembled WGS sequence"/>
</dbReference>
<evidence type="ECO:0000313" key="2">
    <source>
        <dbReference type="Proteomes" id="UP000555003"/>
    </source>
</evidence>
<dbReference type="EMBL" id="JACJIS010000004">
    <property type="protein sequence ID" value="MBA9075017.1"/>
    <property type="molecule type" value="Genomic_DNA"/>
</dbReference>
<organism evidence="1 2">
    <name type="scientific">Flavobacterium gossypii</name>
    <dbReference type="NCBI Taxonomy" id="1646119"/>
    <lineage>
        <taxon>Bacteria</taxon>
        <taxon>Pseudomonadati</taxon>
        <taxon>Bacteroidota</taxon>
        <taxon>Flavobacteriia</taxon>
        <taxon>Flavobacteriales</taxon>
        <taxon>Flavobacteriaceae</taxon>
        <taxon>Flavobacterium</taxon>
    </lineage>
</organism>
<accession>A0ABR6DTL2</accession>